<name>A0AAV8USR8_9RHOD</name>
<protein>
    <submittedName>
        <fullName evidence="1">Uncharacterized protein</fullName>
    </submittedName>
</protein>
<proteinExistence type="predicted"/>
<dbReference type="AlphaFoldDB" id="A0AAV8USR8"/>
<gene>
    <name evidence="1" type="ORF">NDN08_002111</name>
</gene>
<comment type="caution">
    <text evidence="1">The sequence shown here is derived from an EMBL/GenBank/DDBJ whole genome shotgun (WGS) entry which is preliminary data.</text>
</comment>
<organism evidence="1 2">
    <name type="scientific">Rhodosorus marinus</name>
    <dbReference type="NCBI Taxonomy" id="101924"/>
    <lineage>
        <taxon>Eukaryota</taxon>
        <taxon>Rhodophyta</taxon>
        <taxon>Stylonematophyceae</taxon>
        <taxon>Stylonematales</taxon>
        <taxon>Stylonemataceae</taxon>
        <taxon>Rhodosorus</taxon>
    </lineage>
</organism>
<dbReference type="Proteomes" id="UP001157974">
    <property type="component" value="Unassembled WGS sequence"/>
</dbReference>
<dbReference type="EMBL" id="JAMWBK010000004">
    <property type="protein sequence ID" value="KAJ8905605.1"/>
    <property type="molecule type" value="Genomic_DNA"/>
</dbReference>
<reference evidence="1 2" key="1">
    <citation type="journal article" date="2023" name="Nat. Commun.">
        <title>Origin of minicircular mitochondrial genomes in red algae.</title>
        <authorList>
            <person name="Lee Y."/>
            <person name="Cho C.H."/>
            <person name="Lee Y.M."/>
            <person name="Park S.I."/>
            <person name="Yang J.H."/>
            <person name="West J.A."/>
            <person name="Bhattacharya D."/>
            <person name="Yoon H.S."/>
        </authorList>
    </citation>
    <scope>NUCLEOTIDE SEQUENCE [LARGE SCALE GENOMIC DNA]</scope>
    <source>
        <strain evidence="1 2">CCMP1338</strain>
        <tissue evidence="1">Whole cell</tissue>
    </source>
</reference>
<sequence length="67" mass="8240">MVHFRKDSEHKVDEDYMHDNEHHRFHGLETLSGVFHRPHDEEHAEVKDEKAMFSWLWVEHNPYKAFL</sequence>
<evidence type="ECO:0000313" key="1">
    <source>
        <dbReference type="EMBL" id="KAJ8905605.1"/>
    </source>
</evidence>
<evidence type="ECO:0000313" key="2">
    <source>
        <dbReference type="Proteomes" id="UP001157974"/>
    </source>
</evidence>
<keyword evidence="2" id="KW-1185">Reference proteome</keyword>
<accession>A0AAV8USR8</accession>